<dbReference type="EMBL" id="CM035409">
    <property type="protein sequence ID" value="KAH7439448.1"/>
    <property type="molecule type" value="Genomic_DNA"/>
</dbReference>
<evidence type="ECO:0000313" key="1">
    <source>
        <dbReference type="EMBL" id="KAH7439448.1"/>
    </source>
</evidence>
<organism evidence="1 2">
    <name type="scientific">Ceratopteris richardii</name>
    <name type="common">Triangle waterfern</name>
    <dbReference type="NCBI Taxonomy" id="49495"/>
    <lineage>
        <taxon>Eukaryota</taxon>
        <taxon>Viridiplantae</taxon>
        <taxon>Streptophyta</taxon>
        <taxon>Embryophyta</taxon>
        <taxon>Tracheophyta</taxon>
        <taxon>Polypodiopsida</taxon>
        <taxon>Polypodiidae</taxon>
        <taxon>Polypodiales</taxon>
        <taxon>Pteridineae</taxon>
        <taxon>Pteridaceae</taxon>
        <taxon>Parkerioideae</taxon>
        <taxon>Ceratopteris</taxon>
    </lineage>
</organism>
<comment type="caution">
    <text evidence="1">The sequence shown here is derived from an EMBL/GenBank/DDBJ whole genome shotgun (WGS) entry which is preliminary data.</text>
</comment>
<dbReference type="Proteomes" id="UP000825935">
    <property type="component" value="Chromosome 4"/>
</dbReference>
<keyword evidence="2" id="KW-1185">Reference proteome</keyword>
<protein>
    <submittedName>
        <fullName evidence="1">Uncharacterized protein</fullName>
    </submittedName>
</protein>
<evidence type="ECO:0000313" key="2">
    <source>
        <dbReference type="Proteomes" id="UP000825935"/>
    </source>
</evidence>
<dbReference type="AlphaFoldDB" id="A0A8T2UXJ7"/>
<accession>A0A8T2UXJ7</accession>
<sequence length="433" mass="48545">MHFLQRTPGYNPAQPCSARTRILSIATDIPTTEQFNRAVSTPIRCNMCSIHSHLFPSSCLLDAQEMSQSCPSCTTGFNLSNVASIINKNNIDADSPLPSYSRDVAACTFPSSVTLFQDGQMNADRILESYGNPTVQFATCQFVCLLPANLDAQRPDWNTPIAELCLYLCTDELASSTKFENRVTFATFQKFMDKLQAFTCLARMCTTNNIGNLNERMFTYIFSRFYVPKLEEQHKFDFVNQVSHGYGSILTISFKLTALQMHAISDMSPSKKSSTTSSTVIQPVSASQGFLLLFIPHIFQEQPSIEKGPRYAPFDRGIHLCSIPPLGGGEIGKCPRMRNASSKFQQKVKEGNFTNAVSVFQLKMETLVQKTNYSQAKDSSSQCRYMSRCKYNEGTYTCTKTNQKSKILCRTSSCSRFRLFSVSHLHNVFVTQL</sequence>
<gene>
    <name evidence="1" type="ORF">KP509_04G061100</name>
</gene>
<proteinExistence type="predicted"/>
<reference evidence="1" key="1">
    <citation type="submission" date="2021-08" db="EMBL/GenBank/DDBJ databases">
        <title>WGS assembly of Ceratopteris richardii.</title>
        <authorList>
            <person name="Marchant D.B."/>
            <person name="Chen G."/>
            <person name="Jenkins J."/>
            <person name="Shu S."/>
            <person name="Leebens-Mack J."/>
            <person name="Grimwood J."/>
            <person name="Schmutz J."/>
            <person name="Soltis P."/>
            <person name="Soltis D."/>
            <person name="Chen Z.-H."/>
        </authorList>
    </citation>
    <scope>NUCLEOTIDE SEQUENCE</scope>
    <source>
        <strain evidence="1">Whitten #5841</strain>
        <tissue evidence="1">Leaf</tissue>
    </source>
</reference>
<name>A0A8T2UXJ7_CERRI</name>